<dbReference type="InterPro" id="IPR004314">
    <property type="entry name" value="Neprosin"/>
</dbReference>
<evidence type="ECO:0000313" key="3">
    <source>
        <dbReference type="EMBL" id="RVW52410.1"/>
    </source>
</evidence>
<dbReference type="Proteomes" id="UP000288805">
    <property type="component" value="Unassembled WGS sequence"/>
</dbReference>
<dbReference type="Pfam" id="PF03080">
    <property type="entry name" value="Neprosin"/>
    <property type="match status" value="1"/>
</dbReference>
<dbReference type="PROSITE" id="PS52045">
    <property type="entry name" value="NEPROSIN_PEP_CD"/>
    <property type="match status" value="1"/>
</dbReference>
<dbReference type="EMBL" id="QGNW01001168">
    <property type="protein sequence ID" value="RVW52410.1"/>
    <property type="molecule type" value="Genomic_DNA"/>
</dbReference>
<dbReference type="InterPro" id="IPR053168">
    <property type="entry name" value="Glutamic_endopeptidase"/>
</dbReference>
<evidence type="ECO:0000259" key="2">
    <source>
        <dbReference type="PROSITE" id="PS52045"/>
    </source>
</evidence>
<feature type="region of interest" description="Disordered" evidence="1">
    <location>
        <begin position="155"/>
        <end position="178"/>
    </location>
</feature>
<dbReference type="AlphaFoldDB" id="A0A438EXD8"/>
<feature type="domain" description="Neprosin PEP catalytic" evidence="2">
    <location>
        <begin position="1"/>
        <end position="132"/>
    </location>
</feature>
<organism evidence="3 4">
    <name type="scientific">Vitis vinifera</name>
    <name type="common">Grape</name>
    <dbReference type="NCBI Taxonomy" id="29760"/>
    <lineage>
        <taxon>Eukaryota</taxon>
        <taxon>Viridiplantae</taxon>
        <taxon>Streptophyta</taxon>
        <taxon>Embryophyta</taxon>
        <taxon>Tracheophyta</taxon>
        <taxon>Spermatophyta</taxon>
        <taxon>Magnoliopsida</taxon>
        <taxon>eudicotyledons</taxon>
        <taxon>Gunneridae</taxon>
        <taxon>Pentapetalae</taxon>
        <taxon>rosids</taxon>
        <taxon>Vitales</taxon>
        <taxon>Vitaceae</taxon>
        <taxon>Viteae</taxon>
        <taxon>Vitis</taxon>
    </lineage>
</organism>
<gene>
    <name evidence="3" type="ORF">CK203_072033</name>
</gene>
<dbReference type="PANTHER" id="PTHR31589:SF221">
    <property type="entry name" value="LIGASE, PUTATIVE (DUF239)-RELATED"/>
    <property type="match status" value="1"/>
</dbReference>
<proteinExistence type="predicted"/>
<dbReference type="PANTHER" id="PTHR31589">
    <property type="entry name" value="PROTEIN, PUTATIVE (DUF239)-RELATED-RELATED"/>
    <property type="match status" value="1"/>
</dbReference>
<dbReference type="OrthoDB" id="1858978at2759"/>
<accession>A0A438EXD8</accession>
<feature type="compositionally biased region" description="Basic and acidic residues" evidence="1">
    <location>
        <begin position="161"/>
        <end position="178"/>
    </location>
</feature>
<evidence type="ECO:0000256" key="1">
    <source>
        <dbReference type="SAM" id="MobiDB-lite"/>
    </source>
</evidence>
<protein>
    <recommendedName>
        <fullName evidence="2">Neprosin PEP catalytic domain-containing protein</fullName>
    </recommendedName>
</protein>
<comment type="caution">
    <text evidence="3">The sequence shown here is derived from an EMBL/GenBank/DDBJ whole genome shotgun (WGS) entry which is preliminary data.</text>
</comment>
<name>A0A438EXD8_VITVI</name>
<evidence type="ECO:0000313" key="4">
    <source>
        <dbReference type="Proteomes" id="UP000288805"/>
    </source>
</evidence>
<sequence length="178" mass="19997">MFEDKESTNWWLLVQAEPVGYWTTTLFTSLSHRAEALAWGGKVINSAHMGAHGQHTQTDMGSGHFLTMGNLRASFIRGCPNPRRLEVRRPSYVKSQTHIPNQLGVVSSFSNQAKARKMDHYIDRASTSMNKMHSEKGVIHTTTLSENIRTTRSKSWSLDQLGREKSAMGDDHGSPFSH</sequence>
<reference evidence="3 4" key="1">
    <citation type="journal article" date="2018" name="PLoS Genet.">
        <title>Population sequencing reveals clonal diversity and ancestral inbreeding in the grapevine cultivar Chardonnay.</title>
        <authorList>
            <person name="Roach M.J."/>
            <person name="Johnson D.L."/>
            <person name="Bohlmann J."/>
            <person name="van Vuuren H.J."/>
            <person name="Jones S.J."/>
            <person name="Pretorius I.S."/>
            <person name="Schmidt S.A."/>
            <person name="Borneman A.R."/>
        </authorList>
    </citation>
    <scope>NUCLEOTIDE SEQUENCE [LARGE SCALE GENOMIC DNA]</scope>
    <source>
        <strain evidence="4">cv. Chardonnay</strain>
        <tissue evidence="3">Leaf</tissue>
    </source>
</reference>